<evidence type="ECO:0000313" key="4">
    <source>
        <dbReference type="Proteomes" id="UP001628220"/>
    </source>
</evidence>
<keyword evidence="4" id="KW-1185">Reference proteome</keyword>
<dbReference type="NCBIfam" id="NF047558">
    <property type="entry name" value="TPR_END_plus"/>
    <property type="match status" value="1"/>
</dbReference>
<evidence type="ECO:0000256" key="2">
    <source>
        <dbReference type="SAM" id="SignalP"/>
    </source>
</evidence>
<sequence length="563" mass="62134">MKRILQYAAAIFALTMLSACSPKLKPLSSGLFSLTPNPPEVVGKEVPYSVAVSIPAKWMHKDVSLRITPVLRYSTGEIWGSSAMLQGEAVRDNNPVIAYSTGGMRTISGSFLYDPKAAESDLYITFRASRDGKQLPLKPVKLSSGIITTATLAGIQTTPAAFAEDRFQRVVTERIDEDIKFLLESSVIRPSEKRKPELIAWKKRVEEAKAAPNQSVSVEVSSYASPEGGVKLNEKLSKHREESTTRLIEKELGKGNTDLPIRATYTAQDWDGFRAYVEASDLPDKELVLRVLSMYSDPEEREREIRNISVVYDRISKEILPQLRRSRITAIIETTGKSDEELTDLLRSNPASLNVEELLYAISLERSEKDRVAYYQRAAQLYPEDSRATNNLAAIAIQQGNLSEADRLLNSIKGTGAESQVRLNRALLLIHEGRLEDAAEEVDKAEASAAKQEVLGLLQLKQGKHNEAASTLKESHSTTAAIAQIMTHNYARAIDLLDNAVPATALTHYLKAVCYARQNSAAQAATALSEAILLNPSLRSKARSDAEFRNIRNSQAIARLLGR</sequence>
<organism evidence="3 4">
    <name type="scientific">Porphyromonas miyakawae</name>
    <dbReference type="NCBI Taxonomy" id="3137470"/>
    <lineage>
        <taxon>Bacteria</taxon>
        <taxon>Pseudomonadati</taxon>
        <taxon>Bacteroidota</taxon>
        <taxon>Bacteroidia</taxon>
        <taxon>Bacteroidales</taxon>
        <taxon>Porphyromonadaceae</taxon>
        <taxon>Porphyromonas</taxon>
    </lineage>
</organism>
<dbReference type="Pfam" id="PF13432">
    <property type="entry name" value="TPR_16"/>
    <property type="match status" value="1"/>
</dbReference>
<reference evidence="3 4" key="1">
    <citation type="journal article" date="2025" name="Int. J. Syst. Evol. Microbiol.">
        <title>Desulfovibrio falkowii sp. nov., Porphyromonas miyakawae sp. nov., Mediterraneibacter flintii sp. nov. and Owariibacterium komagatae gen. nov., sp. nov., isolated from human faeces.</title>
        <authorList>
            <person name="Hamaguchi T."/>
            <person name="Ohara M."/>
            <person name="Hisatomi A."/>
            <person name="Sekiguchi K."/>
            <person name="Takeda J.I."/>
            <person name="Ueyama J."/>
            <person name="Ito M."/>
            <person name="Nishiwaki H."/>
            <person name="Ogi T."/>
            <person name="Hirayama M."/>
            <person name="Ohkuma M."/>
            <person name="Sakamoto M."/>
            <person name="Ohno K."/>
        </authorList>
    </citation>
    <scope>NUCLEOTIDE SEQUENCE [LARGE SCALE GENOMIC DNA]</scope>
    <source>
        <strain evidence="3 4">13CB11C</strain>
    </source>
</reference>
<keyword evidence="2" id="KW-0732">Signal</keyword>
<protein>
    <submittedName>
        <fullName evidence="3">Tetratricopeptide repeat protein</fullName>
    </submittedName>
</protein>
<accession>A0ABQ0DZR7</accession>
<evidence type="ECO:0000313" key="3">
    <source>
        <dbReference type="EMBL" id="GAB1250951.1"/>
    </source>
</evidence>
<keyword evidence="1" id="KW-0175">Coiled coil</keyword>
<dbReference type="Pfam" id="PF07721">
    <property type="entry name" value="TPR_4"/>
    <property type="match status" value="1"/>
</dbReference>
<name>A0ABQ0DZR7_9PORP</name>
<dbReference type="EMBL" id="BAAFSF010000001">
    <property type="protein sequence ID" value="GAB1250951.1"/>
    <property type="molecule type" value="Genomic_DNA"/>
</dbReference>
<dbReference type="SUPFAM" id="SSF48452">
    <property type="entry name" value="TPR-like"/>
    <property type="match status" value="1"/>
</dbReference>
<gene>
    <name evidence="3" type="ORF">Tsumi_00550</name>
</gene>
<dbReference type="RefSeq" id="WP_411914779.1">
    <property type="nucleotide sequence ID" value="NZ_BAAFSF010000001.1"/>
</dbReference>
<evidence type="ECO:0000256" key="1">
    <source>
        <dbReference type="SAM" id="Coils"/>
    </source>
</evidence>
<dbReference type="InterPro" id="IPR011990">
    <property type="entry name" value="TPR-like_helical_dom_sf"/>
</dbReference>
<dbReference type="PROSITE" id="PS51257">
    <property type="entry name" value="PROKAR_LIPOPROTEIN"/>
    <property type="match status" value="1"/>
</dbReference>
<comment type="caution">
    <text evidence="3">The sequence shown here is derived from an EMBL/GenBank/DDBJ whole genome shotgun (WGS) entry which is preliminary data.</text>
</comment>
<feature type="chain" id="PRO_5046101089" evidence="2">
    <location>
        <begin position="20"/>
        <end position="563"/>
    </location>
</feature>
<dbReference type="InterPro" id="IPR011717">
    <property type="entry name" value="TPR-4"/>
</dbReference>
<dbReference type="Gene3D" id="1.25.40.10">
    <property type="entry name" value="Tetratricopeptide repeat domain"/>
    <property type="match status" value="1"/>
</dbReference>
<proteinExistence type="predicted"/>
<feature type="coiled-coil region" evidence="1">
    <location>
        <begin position="428"/>
        <end position="455"/>
    </location>
</feature>
<dbReference type="Proteomes" id="UP001628220">
    <property type="component" value="Unassembled WGS sequence"/>
</dbReference>
<feature type="signal peptide" evidence="2">
    <location>
        <begin position="1"/>
        <end position="19"/>
    </location>
</feature>